<evidence type="ECO:0000256" key="4">
    <source>
        <dbReference type="ARBA" id="ARBA00022692"/>
    </source>
</evidence>
<evidence type="ECO:0000256" key="8">
    <source>
        <dbReference type="SAM" id="Phobius"/>
    </source>
</evidence>
<evidence type="ECO:0000256" key="1">
    <source>
        <dbReference type="ARBA" id="ARBA00004651"/>
    </source>
</evidence>
<comment type="similarity">
    <text evidence="7">Belongs to the ThrE exporter (TC 2.A.79) family.</text>
</comment>
<dbReference type="EMBL" id="CP032416">
    <property type="protein sequence ID" value="AYD41471.1"/>
    <property type="molecule type" value="Genomic_DNA"/>
</dbReference>
<dbReference type="KEGG" id="cfer:D4Z93_10570"/>
<accession>A0A386H6S4</accession>
<protein>
    <submittedName>
        <fullName evidence="10">Threonine/serine exporter</fullName>
    </submittedName>
</protein>
<evidence type="ECO:0000256" key="7">
    <source>
        <dbReference type="ARBA" id="ARBA00034125"/>
    </source>
</evidence>
<proteinExistence type="inferred from homology"/>
<evidence type="ECO:0000256" key="5">
    <source>
        <dbReference type="ARBA" id="ARBA00022989"/>
    </source>
</evidence>
<evidence type="ECO:0000256" key="3">
    <source>
        <dbReference type="ARBA" id="ARBA00022519"/>
    </source>
</evidence>
<dbReference type="InterPro" id="IPR024528">
    <property type="entry name" value="ThrE_2"/>
</dbReference>
<evidence type="ECO:0000313" key="10">
    <source>
        <dbReference type="EMBL" id="AYD41471.1"/>
    </source>
</evidence>
<sequence length="151" mass="16606">MIINSFYTLIATLSFGILSNIRGKNLFFASIGGALTWFFYLLTHSYFHISNMFSFFIASAMGAVYSEIMARVKKTPVTTFVICSIIPLVPGGGMYNTMFEVVQGNINNALILGLKTLSIAGIIAVGVFFVSSISKTISLFRKKIFSNITKK</sequence>
<comment type="subcellular location">
    <subcellularLocation>
        <location evidence="1">Cell membrane</location>
        <topology evidence="1">Multi-pass membrane protein</topology>
    </subcellularLocation>
</comment>
<keyword evidence="2" id="KW-1003">Cell membrane</keyword>
<evidence type="ECO:0000256" key="2">
    <source>
        <dbReference type="ARBA" id="ARBA00022475"/>
    </source>
</evidence>
<evidence type="ECO:0000256" key="6">
    <source>
        <dbReference type="ARBA" id="ARBA00023136"/>
    </source>
</evidence>
<dbReference type="PANTHER" id="PTHR34390">
    <property type="entry name" value="UPF0442 PROTEIN YJJB-RELATED"/>
    <property type="match status" value="1"/>
</dbReference>
<evidence type="ECO:0000259" key="9">
    <source>
        <dbReference type="Pfam" id="PF12821"/>
    </source>
</evidence>
<feature type="transmembrane region" description="Helical" evidence="8">
    <location>
        <begin position="21"/>
        <end position="40"/>
    </location>
</feature>
<keyword evidence="4 8" id="KW-0812">Transmembrane</keyword>
<feature type="transmembrane region" description="Helical" evidence="8">
    <location>
        <begin position="46"/>
        <end position="65"/>
    </location>
</feature>
<name>A0A386H6S4_9CLOT</name>
<dbReference type="PANTHER" id="PTHR34390:SF1">
    <property type="entry name" value="SUCCINATE TRANSPORTER SUBUNIT YJJB-RELATED"/>
    <property type="match status" value="1"/>
</dbReference>
<gene>
    <name evidence="10" type="ORF">D4Z93_10570</name>
</gene>
<dbReference type="OrthoDB" id="9810047at2"/>
<organism evidence="10 11">
    <name type="scientific">Clostridium fermenticellae</name>
    <dbReference type="NCBI Taxonomy" id="2068654"/>
    <lineage>
        <taxon>Bacteria</taxon>
        <taxon>Bacillati</taxon>
        <taxon>Bacillota</taxon>
        <taxon>Clostridia</taxon>
        <taxon>Eubacteriales</taxon>
        <taxon>Clostridiaceae</taxon>
        <taxon>Clostridium</taxon>
    </lineage>
</organism>
<keyword evidence="6 8" id="KW-0472">Membrane</keyword>
<dbReference type="Proteomes" id="UP000266301">
    <property type="component" value="Chromosome"/>
</dbReference>
<dbReference type="GO" id="GO:0015744">
    <property type="term" value="P:succinate transport"/>
    <property type="evidence" value="ECO:0007669"/>
    <property type="project" value="TreeGrafter"/>
</dbReference>
<keyword evidence="11" id="KW-1185">Reference proteome</keyword>
<dbReference type="GO" id="GO:0005886">
    <property type="term" value="C:plasma membrane"/>
    <property type="evidence" value="ECO:0007669"/>
    <property type="project" value="UniProtKB-SubCell"/>
</dbReference>
<evidence type="ECO:0000313" key="11">
    <source>
        <dbReference type="Proteomes" id="UP000266301"/>
    </source>
</evidence>
<dbReference type="RefSeq" id="WP_119974321.1">
    <property type="nucleotide sequence ID" value="NZ_CP032416.1"/>
</dbReference>
<keyword evidence="5 8" id="KW-1133">Transmembrane helix</keyword>
<reference evidence="10 11" key="1">
    <citation type="journal article" date="2019" name="Int. J. Syst. Evol. Microbiol.">
        <title>Clostridium fermenticellae sp. nov., isolated from the mud in a fermentation cellar for the production of the Chinese liquor, baijiu.</title>
        <authorList>
            <person name="Xu P.X."/>
            <person name="Chai L.J."/>
            <person name="Qiu T."/>
            <person name="Zhang X.J."/>
            <person name="Lu Z.M."/>
            <person name="Xiao C."/>
            <person name="Wang S.T."/>
            <person name="Shen C.H."/>
            <person name="Shi J.S."/>
            <person name="Xu Z.H."/>
        </authorList>
    </citation>
    <scope>NUCLEOTIDE SEQUENCE [LARGE SCALE GENOMIC DNA]</scope>
    <source>
        <strain evidence="10 11">JN500901</strain>
    </source>
</reference>
<keyword evidence="3" id="KW-0997">Cell inner membrane</keyword>
<dbReference type="Pfam" id="PF12821">
    <property type="entry name" value="ThrE_2"/>
    <property type="match status" value="1"/>
</dbReference>
<feature type="transmembrane region" description="Helical" evidence="8">
    <location>
        <begin position="77"/>
        <end position="98"/>
    </location>
</feature>
<dbReference type="AlphaFoldDB" id="A0A386H6S4"/>
<dbReference type="InterPro" id="IPR050539">
    <property type="entry name" value="ThrE_Dicarb/AminoAcid_Exp"/>
</dbReference>
<feature type="transmembrane region" description="Helical" evidence="8">
    <location>
        <begin position="110"/>
        <end position="133"/>
    </location>
</feature>
<feature type="domain" description="Threonine/Serine exporter ThrE" evidence="9">
    <location>
        <begin position="6"/>
        <end position="133"/>
    </location>
</feature>